<keyword evidence="3" id="KW-1185">Reference proteome</keyword>
<name>A0A2T2NZY8_CORCC</name>
<protein>
    <recommendedName>
        <fullName evidence="1">Aminoglycoside phosphotransferase domain-containing protein</fullName>
    </recommendedName>
</protein>
<evidence type="ECO:0000259" key="1">
    <source>
        <dbReference type="Pfam" id="PF01636"/>
    </source>
</evidence>
<dbReference type="InterPro" id="IPR002575">
    <property type="entry name" value="Aminoglycoside_PTrfase"/>
</dbReference>
<organism evidence="2 3">
    <name type="scientific">Corynespora cassiicola Philippines</name>
    <dbReference type="NCBI Taxonomy" id="1448308"/>
    <lineage>
        <taxon>Eukaryota</taxon>
        <taxon>Fungi</taxon>
        <taxon>Dikarya</taxon>
        <taxon>Ascomycota</taxon>
        <taxon>Pezizomycotina</taxon>
        <taxon>Dothideomycetes</taxon>
        <taxon>Pleosporomycetidae</taxon>
        <taxon>Pleosporales</taxon>
        <taxon>Corynesporascaceae</taxon>
        <taxon>Corynespora</taxon>
    </lineage>
</organism>
<sequence>MIEEMRRITAPQNTGVSNINGGSLYDARIPGPSNHFGPFVTICDFHRYLRGGIEAHPQHKAEIGELISWHDAYQSDLVFTHGDLSSLNIPVSGDEVVGMVDRETAGWFPAYWEYGTAWNANPQNQFWNQEVQKFLHILPKDLDMEKLRHKYFGLP</sequence>
<dbReference type="AlphaFoldDB" id="A0A2T2NZY8"/>
<evidence type="ECO:0000313" key="2">
    <source>
        <dbReference type="EMBL" id="PSN70991.1"/>
    </source>
</evidence>
<dbReference type="STRING" id="1448308.A0A2T2NZY8"/>
<accession>A0A2T2NZY8</accession>
<evidence type="ECO:0000313" key="3">
    <source>
        <dbReference type="Proteomes" id="UP000240883"/>
    </source>
</evidence>
<gene>
    <name evidence="2" type="ORF">BS50DRAFT_659899</name>
</gene>
<dbReference type="InterPro" id="IPR011009">
    <property type="entry name" value="Kinase-like_dom_sf"/>
</dbReference>
<reference evidence="2 3" key="1">
    <citation type="journal article" date="2018" name="Front. Microbiol.">
        <title>Genome-Wide Analysis of Corynespora cassiicola Leaf Fall Disease Putative Effectors.</title>
        <authorList>
            <person name="Lopez D."/>
            <person name="Ribeiro S."/>
            <person name="Label P."/>
            <person name="Fumanal B."/>
            <person name="Venisse J.S."/>
            <person name="Kohler A."/>
            <person name="de Oliveira R.R."/>
            <person name="Labutti K."/>
            <person name="Lipzen A."/>
            <person name="Lail K."/>
            <person name="Bauer D."/>
            <person name="Ohm R.A."/>
            <person name="Barry K.W."/>
            <person name="Spatafora J."/>
            <person name="Grigoriev I.V."/>
            <person name="Martin F.M."/>
            <person name="Pujade-Renaud V."/>
        </authorList>
    </citation>
    <scope>NUCLEOTIDE SEQUENCE [LARGE SCALE GENOMIC DNA]</scope>
    <source>
        <strain evidence="2 3">Philippines</strain>
    </source>
</reference>
<dbReference type="Proteomes" id="UP000240883">
    <property type="component" value="Unassembled WGS sequence"/>
</dbReference>
<dbReference type="OrthoDB" id="8300194at2759"/>
<dbReference type="EMBL" id="KZ678131">
    <property type="protein sequence ID" value="PSN70991.1"/>
    <property type="molecule type" value="Genomic_DNA"/>
</dbReference>
<dbReference type="SUPFAM" id="SSF56112">
    <property type="entry name" value="Protein kinase-like (PK-like)"/>
    <property type="match status" value="1"/>
</dbReference>
<dbReference type="Pfam" id="PF01636">
    <property type="entry name" value="APH"/>
    <property type="match status" value="1"/>
</dbReference>
<proteinExistence type="predicted"/>
<dbReference type="Gene3D" id="3.90.1200.10">
    <property type="match status" value="1"/>
</dbReference>
<feature type="domain" description="Aminoglycoside phosphotransferase" evidence="1">
    <location>
        <begin position="60"/>
        <end position="125"/>
    </location>
</feature>